<evidence type="ECO:0000313" key="2">
    <source>
        <dbReference type="EMBL" id="GMH00142.1"/>
    </source>
</evidence>
<dbReference type="AlphaFoldDB" id="A0AAD3P9F0"/>
<dbReference type="Proteomes" id="UP001279734">
    <property type="component" value="Unassembled WGS sequence"/>
</dbReference>
<evidence type="ECO:0000313" key="3">
    <source>
        <dbReference type="Proteomes" id="UP001279734"/>
    </source>
</evidence>
<sequence length="135" mass="15014">MDAPGCYFLIAGTLVTSTTMIAAVSAICTESKLLTNPLCLICALRCHGCSPVLGKCNIGDTCRRKLPWFYRVLLRVMEVTSPSFYAAGGRYLNADGKKWTQVSSKWTDLAISWSTFQVWCILQPEDLKKPEQTLK</sequence>
<reference evidence="2" key="1">
    <citation type="submission" date="2023-05" db="EMBL/GenBank/DDBJ databases">
        <title>Nepenthes gracilis genome sequencing.</title>
        <authorList>
            <person name="Fukushima K."/>
        </authorList>
    </citation>
    <scope>NUCLEOTIDE SEQUENCE</scope>
    <source>
        <strain evidence="2">SING2019-196</strain>
    </source>
</reference>
<comment type="caution">
    <text evidence="2">The sequence shown here is derived from an EMBL/GenBank/DDBJ whole genome shotgun (WGS) entry which is preliminary data.</text>
</comment>
<proteinExistence type="predicted"/>
<keyword evidence="3" id="KW-1185">Reference proteome</keyword>
<evidence type="ECO:0000256" key="1">
    <source>
        <dbReference type="SAM" id="SignalP"/>
    </source>
</evidence>
<dbReference type="EMBL" id="BSYO01000002">
    <property type="protein sequence ID" value="GMH00142.1"/>
    <property type="molecule type" value="Genomic_DNA"/>
</dbReference>
<feature type="chain" id="PRO_5041901411" description="Secreted protein" evidence="1">
    <location>
        <begin position="27"/>
        <end position="135"/>
    </location>
</feature>
<organism evidence="2 3">
    <name type="scientific">Nepenthes gracilis</name>
    <name type="common">Slender pitcher plant</name>
    <dbReference type="NCBI Taxonomy" id="150966"/>
    <lineage>
        <taxon>Eukaryota</taxon>
        <taxon>Viridiplantae</taxon>
        <taxon>Streptophyta</taxon>
        <taxon>Embryophyta</taxon>
        <taxon>Tracheophyta</taxon>
        <taxon>Spermatophyta</taxon>
        <taxon>Magnoliopsida</taxon>
        <taxon>eudicotyledons</taxon>
        <taxon>Gunneridae</taxon>
        <taxon>Pentapetalae</taxon>
        <taxon>Caryophyllales</taxon>
        <taxon>Nepenthaceae</taxon>
        <taxon>Nepenthes</taxon>
    </lineage>
</organism>
<evidence type="ECO:0008006" key="4">
    <source>
        <dbReference type="Google" id="ProtNLM"/>
    </source>
</evidence>
<protein>
    <recommendedName>
        <fullName evidence="4">Secreted protein</fullName>
    </recommendedName>
</protein>
<accession>A0AAD3P9F0</accession>
<gene>
    <name evidence="2" type="ORF">Nepgr_001981</name>
</gene>
<name>A0AAD3P9F0_NEPGR</name>
<feature type="signal peptide" evidence="1">
    <location>
        <begin position="1"/>
        <end position="26"/>
    </location>
</feature>
<keyword evidence="1" id="KW-0732">Signal</keyword>